<organism evidence="2 3">
    <name type="scientific">Ciona intestinalis</name>
    <name type="common">Transparent sea squirt</name>
    <name type="synonym">Ascidia intestinalis</name>
    <dbReference type="NCBI Taxonomy" id="7719"/>
    <lineage>
        <taxon>Eukaryota</taxon>
        <taxon>Metazoa</taxon>
        <taxon>Chordata</taxon>
        <taxon>Tunicata</taxon>
        <taxon>Ascidiacea</taxon>
        <taxon>Phlebobranchia</taxon>
        <taxon>Cionidae</taxon>
        <taxon>Ciona</taxon>
    </lineage>
</organism>
<feature type="compositionally biased region" description="Polar residues" evidence="1">
    <location>
        <begin position="253"/>
        <end position="264"/>
    </location>
</feature>
<sequence>MKFKDFFDSVFNSRFNDESTDRNYNREDQWFPTHNDENDDFNQEGSHFFFSDPFNRDGFDNLFTTMEKMMGSFNRNMNSFPALPYQDEGNYQHENNSTGKPKRSLRDQILKNPSHEDHTPSLRRENSQIPSHPGTSRDLDSLFSDFFSAQSFSPFFQNGPPAIQEDTDLDADVGEKGLESILDKDNGVGRGSTFSPMPQFHGRQETRSTIRRSDGSSETRITKKDFHGNEEITVITETPDGSRHTVTERKNSDGSTQENSQSFGGQEHSNDLYNPKPFSLFNNLFKMFTK</sequence>
<evidence type="ECO:0000313" key="2">
    <source>
        <dbReference type="Ensembl" id="ENSCINP00000010187.3"/>
    </source>
</evidence>
<dbReference type="GeneID" id="100181768"/>
<dbReference type="GO" id="GO:0043066">
    <property type="term" value="P:negative regulation of apoptotic process"/>
    <property type="evidence" value="ECO:0000318"/>
    <property type="project" value="GO_Central"/>
</dbReference>
<dbReference type="PANTHER" id="PTHR14938:SF2">
    <property type="entry name" value="HCLS1-ASSOCIATED PROTEIN X-1"/>
    <property type="match status" value="1"/>
</dbReference>
<reference evidence="2" key="2">
    <citation type="submission" date="2025-08" db="UniProtKB">
        <authorList>
            <consortium name="Ensembl"/>
        </authorList>
    </citation>
    <scope>IDENTIFICATION</scope>
</reference>
<evidence type="ECO:0000256" key="1">
    <source>
        <dbReference type="SAM" id="MobiDB-lite"/>
    </source>
</evidence>
<protein>
    <submittedName>
        <fullName evidence="2">Uncharacterized LOC100181768</fullName>
    </submittedName>
</protein>
<feature type="compositionally biased region" description="Basic and acidic residues" evidence="1">
    <location>
        <begin position="104"/>
        <end position="126"/>
    </location>
</feature>
<feature type="compositionally biased region" description="Basic and acidic residues" evidence="1">
    <location>
        <begin position="202"/>
        <end position="220"/>
    </location>
</feature>
<keyword evidence="3" id="KW-1185">Reference proteome</keyword>
<proteinExistence type="predicted"/>
<feature type="compositionally biased region" description="Basic and acidic residues" evidence="1">
    <location>
        <begin position="240"/>
        <end position="252"/>
    </location>
</feature>
<dbReference type="GO" id="GO:0016324">
    <property type="term" value="C:apical plasma membrane"/>
    <property type="evidence" value="ECO:0000318"/>
    <property type="project" value="GO_Central"/>
</dbReference>
<feature type="region of interest" description="Disordered" evidence="1">
    <location>
        <begin position="236"/>
        <end position="276"/>
    </location>
</feature>
<reference evidence="3" key="1">
    <citation type="journal article" date="2002" name="Science">
        <title>The draft genome of Ciona intestinalis: insights into chordate and vertebrate origins.</title>
        <authorList>
            <person name="Dehal P."/>
            <person name="Satou Y."/>
            <person name="Campbell R.K."/>
            <person name="Chapman J."/>
            <person name="Degnan B."/>
            <person name="De Tomaso A."/>
            <person name="Davidson B."/>
            <person name="Di Gregorio A."/>
            <person name="Gelpke M."/>
            <person name="Goodstein D.M."/>
            <person name="Harafuji N."/>
            <person name="Hastings K.E."/>
            <person name="Ho I."/>
            <person name="Hotta K."/>
            <person name="Huang W."/>
            <person name="Kawashima T."/>
            <person name="Lemaire P."/>
            <person name="Martinez D."/>
            <person name="Meinertzhagen I.A."/>
            <person name="Necula S."/>
            <person name="Nonaka M."/>
            <person name="Putnam N."/>
            <person name="Rash S."/>
            <person name="Saiga H."/>
            <person name="Satake M."/>
            <person name="Terry A."/>
            <person name="Yamada L."/>
            <person name="Wang H.G."/>
            <person name="Awazu S."/>
            <person name="Azumi K."/>
            <person name="Boore J."/>
            <person name="Branno M."/>
            <person name="Chin-Bow S."/>
            <person name="DeSantis R."/>
            <person name="Doyle S."/>
            <person name="Francino P."/>
            <person name="Keys D.N."/>
            <person name="Haga S."/>
            <person name="Hayashi H."/>
            <person name="Hino K."/>
            <person name="Imai K.S."/>
            <person name="Inaba K."/>
            <person name="Kano S."/>
            <person name="Kobayashi K."/>
            <person name="Kobayashi M."/>
            <person name="Lee B.I."/>
            <person name="Makabe K.W."/>
            <person name="Manohar C."/>
            <person name="Matassi G."/>
            <person name="Medina M."/>
            <person name="Mochizuki Y."/>
            <person name="Mount S."/>
            <person name="Morishita T."/>
            <person name="Miura S."/>
            <person name="Nakayama A."/>
            <person name="Nishizaka S."/>
            <person name="Nomoto H."/>
            <person name="Ohta F."/>
            <person name="Oishi K."/>
            <person name="Rigoutsos I."/>
            <person name="Sano M."/>
            <person name="Sasaki A."/>
            <person name="Sasakura Y."/>
            <person name="Shoguchi E."/>
            <person name="Shin-i T."/>
            <person name="Spagnuolo A."/>
            <person name="Stainier D."/>
            <person name="Suzuki M.M."/>
            <person name="Tassy O."/>
            <person name="Takatori N."/>
            <person name="Tokuoka M."/>
            <person name="Yagi K."/>
            <person name="Yoshizaki F."/>
            <person name="Wada S."/>
            <person name="Zhang C."/>
            <person name="Hyatt P.D."/>
            <person name="Larimer F."/>
            <person name="Detter C."/>
            <person name="Doggett N."/>
            <person name="Glavina T."/>
            <person name="Hawkins T."/>
            <person name="Richardson P."/>
            <person name="Lucas S."/>
            <person name="Kohara Y."/>
            <person name="Levine M."/>
            <person name="Satoh N."/>
            <person name="Rokhsar D.S."/>
        </authorList>
    </citation>
    <scope>NUCLEOTIDE SEQUENCE [LARGE SCALE GENOMIC DNA]</scope>
</reference>
<feature type="region of interest" description="Disordered" evidence="1">
    <location>
        <begin position="182"/>
        <end position="220"/>
    </location>
</feature>
<dbReference type="InParanoid" id="F7A6L8"/>
<evidence type="ECO:0000313" key="3">
    <source>
        <dbReference type="Proteomes" id="UP000008144"/>
    </source>
</evidence>
<dbReference type="GO" id="GO:0030833">
    <property type="term" value="P:regulation of actin filament polymerization"/>
    <property type="evidence" value="ECO:0000318"/>
    <property type="project" value="GO_Central"/>
</dbReference>
<dbReference type="RefSeq" id="XP_002126818.1">
    <property type="nucleotide sequence ID" value="XM_002126782.4"/>
</dbReference>
<feature type="region of interest" description="Disordered" evidence="1">
    <location>
        <begin position="84"/>
        <end position="140"/>
    </location>
</feature>
<accession>A0A1W2WCR5</accession>
<dbReference type="GO" id="GO:0005739">
    <property type="term" value="C:mitochondrion"/>
    <property type="evidence" value="ECO:0000318"/>
    <property type="project" value="GO_Central"/>
</dbReference>
<dbReference type="InterPro" id="IPR017248">
    <property type="entry name" value="HAX-1"/>
</dbReference>
<dbReference type="KEGG" id="cin:100181768"/>
<dbReference type="GeneTree" id="ENSGT00390000018324"/>
<dbReference type="GO" id="GO:0015629">
    <property type="term" value="C:actin cytoskeleton"/>
    <property type="evidence" value="ECO:0000318"/>
    <property type="project" value="GO_Central"/>
</dbReference>
<dbReference type="Ensembl" id="ENSCINT00000010187.3">
    <property type="protein sequence ID" value="ENSCINP00000010187.3"/>
    <property type="gene ID" value="ENSCING00000004953.3"/>
</dbReference>
<gene>
    <name evidence="2" type="primary">LOC100181768</name>
</gene>
<dbReference type="OrthoDB" id="5562606at2759"/>
<dbReference type="GO" id="GO:0016529">
    <property type="term" value="C:sarcoplasmic reticulum"/>
    <property type="evidence" value="ECO:0000318"/>
    <property type="project" value="GO_Central"/>
</dbReference>
<dbReference type="AlphaFoldDB" id="F7A6L8"/>
<accession>F7A6L8</accession>
<reference evidence="2" key="3">
    <citation type="submission" date="2025-09" db="UniProtKB">
        <authorList>
            <consortium name="Ensembl"/>
        </authorList>
    </citation>
    <scope>IDENTIFICATION</scope>
</reference>
<name>F7A6L8_CIOIN</name>
<dbReference type="HOGENOM" id="CLU_959620_0_0_1"/>
<dbReference type="Proteomes" id="UP000008144">
    <property type="component" value="Unassembled WGS sequence"/>
</dbReference>
<dbReference type="GO" id="GO:0030136">
    <property type="term" value="C:clathrin-coated vesicle"/>
    <property type="evidence" value="ECO:0000318"/>
    <property type="project" value="GO_Central"/>
</dbReference>
<dbReference type="PANTHER" id="PTHR14938">
    <property type="entry name" value="HCLS1-ASSOCIATED PROTEIN X-1"/>
    <property type="match status" value="1"/>
</dbReference>